<keyword evidence="3" id="KW-1185">Reference proteome</keyword>
<dbReference type="Pfam" id="PF13358">
    <property type="entry name" value="DDE_3"/>
    <property type="match status" value="1"/>
</dbReference>
<dbReference type="SUPFAM" id="SSF46689">
    <property type="entry name" value="Homeodomain-like"/>
    <property type="match status" value="1"/>
</dbReference>
<protein>
    <submittedName>
        <fullName evidence="2">IS630 family transposase</fullName>
    </submittedName>
</protein>
<dbReference type="KEGG" id="acru:HHL28_00875"/>
<dbReference type="Proteomes" id="UP000501891">
    <property type="component" value="Chromosome"/>
</dbReference>
<dbReference type="Pfam" id="PF13565">
    <property type="entry name" value="HTH_32"/>
    <property type="match status" value="1"/>
</dbReference>
<sequence>MKKYRVTLTEEEREHIRQLLSRGKADVRKLKHAQVLLRADEAEGGPGLCDAGIAEALGVGLSTVERLRRRFVEDGFEAALSHYRGPDRVYETKLDGEQEAHLVALACSQPPGSRARWTLRLLAGRMVELGHVGTLSHETVRQTLKKNALRPHLRRMWCIPPKQSGEFVYHMEDVLEVYRRPLDARRPVVCLDETFKQLVGETREPLPARPGAVERYDHVYVRNGVASLFMACEPLAGWRHVAVTGHRRRTAWAHVVRDLLEGRYRGADKVVLVMDQLNTHSPASLYEAFPPDEAKRLADRLEVHHTPKHGSWLNMAEIELGALSRQCLARRIARQDTLERQVGQWEEDRNAAASSIRWQFTTSDARIKLRSLYPSPQT</sequence>
<dbReference type="EMBL" id="CP051775">
    <property type="protein sequence ID" value="QJE71855.1"/>
    <property type="molecule type" value="Genomic_DNA"/>
</dbReference>
<organism evidence="2 3">
    <name type="scientific">Aerophototrophica crusticola</name>
    <dbReference type="NCBI Taxonomy" id="1709002"/>
    <lineage>
        <taxon>Bacteria</taxon>
        <taxon>Pseudomonadati</taxon>
        <taxon>Pseudomonadota</taxon>
        <taxon>Alphaproteobacteria</taxon>
        <taxon>Rhodospirillales</taxon>
        <taxon>Rhodospirillaceae</taxon>
        <taxon>Aerophototrophica</taxon>
    </lineage>
</organism>
<gene>
    <name evidence="2" type="ORF">HHL28_00875</name>
</gene>
<dbReference type="InterPro" id="IPR047655">
    <property type="entry name" value="Transpos_IS630-like"/>
</dbReference>
<dbReference type="NCBIfam" id="NF033545">
    <property type="entry name" value="transpos_IS630"/>
    <property type="match status" value="1"/>
</dbReference>
<evidence type="ECO:0000313" key="3">
    <source>
        <dbReference type="Proteomes" id="UP000501891"/>
    </source>
</evidence>
<accession>A0A858R380</accession>
<proteinExistence type="predicted"/>
<dbReference type="AlphaFoldDB" id="A0A858R380"/>
<reference evidence="2" key="1">
    <citation type="submission" date="2020-04" db="EMBL/GenBank/DDBJ databases">
        <title>A desert anoxygenic phototrophic bacterium fixes CO2 using RubisCO under aerobic conditions.</title>
        <authorList>
            <person name="Tang K."/>
        </authorList>
    </citation>
    <scope>NUCLEOTIDE SEQUENCE [LARGE SCALE GENOMIC DNA]</scope>
    <source>
        <strain evidence="2">MIMtkB3</strain>
    </source>
</reference>
<evidence type="ECO:0000259" key="1">
    <source>
        <dbReference type="Pfam" id="PF13358"/>
    </source>
</evidence>
<dbReference type="InterPro" id="IPR009057">
    <property type="entry name" value="Homeodomain-like_sf"/>
</dbReference>
<dbReference type="InterPro" id="IPR038717">
    <property type="entry name" value="Tc1-like_DDE_dom"/>
</dbReference>
<name>A0A858R380_9PROT</name>
<evidence type="ECO:0000313" key="2">
    <source>
        <dbReference type="EMBL" id="QJE71855.1"/>
    </source>
</evidence>
<feature type="domain" description="Tc1-like transposase DDE" evidence="1">
    <location>
        <begin position="187"/>
        <end position="338"/>
    </location>
</feature>